<proteinExistence type="inferred from homology"/>
<dbReference type="Proteomes" id="UP001519924">
    <property type="component" value="Unassembled WGS sequence"/>
</dbReference>
<dbReference type="PIRSF" id="PIRSF017082">
    <property type="entry name" value="YflP"/>
    <property type="match status" value="1"/>
</dbReference>
<evidence type="ECO:0000313" key="2">
    <source>
        <dbReference type="EMBL" id="MBW8270532.1"/>
    </source>
</evidence>
<evidence type="ECO:0000256" key="1">
    <source>
        <dbReference type="ARBA" id="ARBA00006987"/>
    </source>
</evidence>
<dbReference type="PANTHER" id="PTHR42928:SF5">
    <property type="entry name" value="BLR1237 PROTEIN"/>
    <property type="match status" value="1"/>
</dbReference>
<evidence type="ECO:0000313" key="3">
    <source>
        <dbReference type="Proteomes" id="UP001519924"/>
    </source>
</evidence>
<sequence>MLPRRSLLLRPAAALALPSLLGELVPGPRGAAAQPAAPAGFPDRPLRLIIPFPPGGTNDIVGRLLSEGMAARLGQPIVIENRGGAGGALGAEAAAKSAPDGYTLLLGGSGSLTINQLVRPNLPYDPATAFAPIGLIGLGPNVIVVHPSLPVHDLRELQAFARRARPPLAYASPGVGSTGHAAGALVAQVLGVEMEHVPYRGTGPALNDVIAGRVPVFTNALAPLAPHIRAGALRALAVAGEHRSAAMPDLPTTAEQGFPEIRAATWFGLFATGGTPPDRVEKLHAALNAVLAEAEVRRRLLEGGVEVEASASPAEFARYVAEDAARWAPVVRRAGLRVE</sequence>
<dbReference type="InterPro" id="IPR042100">
    <property type="entry name" value="Bug_dom1"/>
</dbReference>
<dbReference type="InterPro" id="IPR005064">
    <property type="entry name" value="BUG"/>
</dbReference>
<reference evidence="2 3" key="1">
    <citation type="submission" date="2021-08" db="EMBL/GenBank/DDBJ databases">
        <title>Caldovatus sediminis gen. nov., sp. nov., a moderately thermophilic bacterium isolated from a hot spring.</title>
        <authorList>
            <person name="Hu C.-J."/>
            <person name="Li W.-J."/>
            <person name="Xian W.-D."/>
        </authorList>
    </citation>
    <scope>NUCLEOTIDE SEQUENCE [LARGE SCALE GENOMIC DNA]</scope>
    <source>
        <strain evidence="2 3">SYSU G05006</strain>
    </source>
</reference>
<accession>A0ABS7F6F6</accession>
<dbReference type="Gene3D" id="3.40.190.150">
    <property type="entry name" value="Bordetella uptake gene, domain 1"/>
    <property type="match status" value="1"/>
</dbReference>
<comment type="similarity">
    <text evidence="1">Belongs to the UPF0065 (bug) family.</text>
</comment>
<dbReference type="Pfam" id="PF03401">
    <property type="entry name" value="TctC"/>
    <property type="match status" value="1"/>
</dbReference>
<dbReference type="EMBL" id="JAHZUY010000043">
    <property type="protein sequence ID" value="MBW8270532.1"/>
    <property type="molecule type" value="Genomic_DNA"/>
</dbReference>
<dbReference type="SUPFAM" id="SSF53850">
    <property type="entry name" value="Periplasmic binding protein-like II"/>
    <property type="match status" value="1"/>
</dbReference>
<protein>
    <submittedName>
        <fullName evidence="2">Tripartite tricarboxylate transporter substrate binding protein</fullName>
    </submittedName>
</protein>
<keyword evidence="3" id="KW-1185">Reference proteome</keyword>
<organism evidence="2 3">
    <name type="scientific">Caldovatus aquaticus</name>
    <dbReference type="NCBI Taxonomy" id="2865671"/>
    <lineage>
        <taxon>Bacteria</taxon>
        <taxon>Pseudomonadati</taxon>
        <taxon>Pseudomonadota</taxon>
        <taxon>Alphaproteobacteria</taxon>
        <taxon>Acetobacterales</taxon>
        <taxon>Roseomonadaceae</taxon>
        <taxon>Caldovatus</taxon>
    </lineage>
</organism>
<comment type="caution">
    <text evidence="2">The sequence shown here is derived from an EMBL/GenBank/DDBJ whole genome shotgun (WGS) entry which is preliminary data.</text>
</comment>
<name>A0ABS7F6F6_9PROT</name>
<dbReference type="CDD" id="cd13578">
    <property type="entry name" value="PBP2_Bug27"/>
    <property type="match status" value="1"/>
</dbReference>
<dbReference type="PANTHER" id="PTHR42928">
    <property type="entry name" value="TRICARBOXYLATE-BINDING PROTEIN"/>
    <property type="match status" value="1"/>
</dbReference>
<dbReference type="RefSeq" id="WP_220118281.1">
    <property type="nucleotide sequence ID" value="NZ_JAHZUY010000043.1"/>
</dbReference>
<dbReference type="Gene3D" id="3.40.190.10">
    <property type="entry name" value="Periplasmic binding protein-like II"/>
    <property type="match status" value="1"/>
</dbReference>
<gene>
    <name evidence="2" type="ORF">K1J50_13685</name>
</gene>